<organism evidence="4 5">
    <name type="scientific">Flavobacterium nakdongensis</name>
    <dbReference type="NCBI Taxonomy" id="3073563"/>
    <lineage>
        <taxon>Bacteria</taxon>
        <taxon>Pseudomonadati</taxon>
        <taxon>Bacteroidota</taxon>
        <taxon>Flavobacteriia</taxon>
        <taxon>Flavobacteriales</taxon>
        <taxon>Flavobacteriaceae</taxon>
        <taxon>Flavobacterium</taxon>
    </lineage>
</organism>
<accession>A0ABY9RBK2</accession>
<name>A0ABY9RBK2_9FLAO</name>
<reference evidence="4" key="1">
    <citation type="submission" date="2023-09" db="EMBL/GenBank/DDBJ databases">
        <title>Flavobacterium sp. 20NA77.7 isolated from freshwater.</title>
        <authorList>
            <person name="Le V."/>
            <person name="Ko S.-R."/>
            <person name="Ahn C.-Y."/>
            <person name="Oh H.-M."/>
        </authorList>
    </citation>
    <scope>NUCLEOTIDE SEQUENCE</scope>
    <source>
        <strain evidence="4">20NA77.7</strain>
    </source>
</reference>
<evidence type="ECO:0000256" key="1">
    <source>
        <dbReference type="ARBA" id="ARBA00022729"/>
    </source>
</evidence>
<dbReference type="EMBL" id="CP133721">
    <property type="protein sequence ID" value="WMW78618.1"/>
    <property type="molecule type" value="Genomic_DNA"/>
</dbReference>
<protein>
    <submittedName>
        <fullName evidence="4">T9SS type A sorting domain-containing protein</fullName>
    </submittedName>
</protein>
<feature type="domain" description="Secretion system C-terminal sorting" evidence="3">
    <location>
        <begin position="562"/>
        <end position="638"/>
    </location>
</feature>
<evidence type="ECO:0000313" key="5">
    <source>
        <dbReference type="Proteomes" id="UP001180481"/>
    </source>
</evidence>
<proteinExistence type="predicted"/>
<evidence type="ECO:0000256" key="2">
    <source>
        <dbReference type="SAM" id="SignalP"/>
    </source>
</evidence>
<dbReference type="NCBIfam" id="TIGR04183">
    <property type="entry name" value="Por_Secre_tail"/>
    <property type="match status" value="1"/>
</dbReference>
<evidence type="ECO:0000313" key="4">
    <source>
        <dbReference type="EMBL" id="WMW78618.1"/>
    </source>
</evidence>
<sequence>MKSILFFLVTLLSNISFAQLKISSGTQFTLVDGGVLTVNEPLVNNGTMSLNSGRLLVSSNFTNQGTLQATNSTIEIIGGNIQSFTFQNNDIVKRLELNKTNNTATVSGGVLTITDRFKSISGTLDAAEKMILKSTSTKTAIVEQSSGGTVNNIVVERYIPAKRAYRILSSPVTSTTSILYNWQENQNNTSSLYANNSNIVAGFGTHITGSTTGANGFDATQSGNPSLFLYNNTSQNWNSIPNTASTTLTAGSAYRLMVRGDRSIDMNTNTPNPTPTVLRSRGTLQIGNYTATSLNTLADTFNLIGNPYQSAVDIKAVLLNSTNVNPNFYYVWDPKIGGTNGRGGYVTYSFLTNTNNVNGSAVDAYLQPMQACFVKTLSNGAASVNFQESNKYLPTNENIYRTSNSTLPILHLNLFNAIVTSPDETALDGIMLLFGNQFSNELDANDAGKLMNLDENFSVLVSNSKCSIASFDMPNLYTVYPLNLSNYRGQNYVFKAKLENYHGLTPYLYDQYLGTYTQLENNTTYSFNIDSNQIASTDASRFKLVFQSNITVNNNLENLVNIYPNPSNTGSFVCSFDSQLKNVKIEVFNQLGQKIELNQTKTITNQIECMLTNSIQRGIYHVKISSDTGATIVKKWIVN</sequence>
<keyword evidence="5" id="KW-1185">Reference proteome</keyword>
<dbReference type="Proteomes" id="UP001180481">
    <property type="component" value="Chromosome"/>
</dbReference>
<dbReference type="InterPro" id="IPR026444">
    <property type="entry name" value="Secre_tail"/>
</dbReference>
<dbReference type="RefSeq" id="WP_309532915.1">
    <property type="nucleotide sequence ID" value="NZ_CP133721.1"/>
</dbReference>
<keyword evidence="1 2" id="KW-0732">Signal</keyword>
<feature type="chain" id="PRO_5046999118" evidence="2">
    <location>
        <begin position="19"/>
        <end position="639"/>
    </location>
</feature>
<evidence type="ECO:0000259" key="3">
    <source>
        <dbReference type="Pfam" id="PF18962"/>
    </source>
</evidence>
<feature type="signal peptide" evidence="2">
    <location>
        <begin position="1"/>
        <end position="18"/>
    </location>
</feature>
<dbReference type="Pfam" id="PF18962">
    <property type="entry name" value="Por_Secre_tail"/>
    <property type="match status" value="1"/>
</dbReference>
<gene>
    <name evidence="4" type="ORF">RF683_04025</name>
</gene>